<dbReference type="GO" id="GO:0003700">
    <property type="term" value="F:DNA-binding transcription factor activity"/>
    <property type="evidence" value="ECO:0007669"/>
    <property type="project" value="InterPro"/>
</dbReference>
<evidence type="ECO:0000256" key="8">
    <source>
        <dbReference type="ARBA" id="ARBA00023015"/>
    </source>
</evidence>
<dbReference type="GO" id="GO:0005737">
    <property type="term" value="C:cytoplasm"/>
    <property type="evidence" value="ECO:0007669"/>
    <property type="project" value="UniProtKB-SubCell"/>
</dbReference>
<evidence type="ECO:0000313" key="12">
    <source>
        <dbReference type="EMBL" id="SDH89254.1"/>
    </source>
</evidence>
<dbReference type="STRING" id="83401.SAMN05421742_1196"/>
<dbReference type="GO" id="GO:0008270">
    <property type="term" value="F:zinc ion binding"/>
    <property type="evidence" value="ECO:0007669"/>
    <property type="project" value="TreeGrafter"/>
</dbReference>
<keyword evidence="10" id="KW-0804">Transcription</keyword>
<evidence type="ECO:0000256" key="7">
    <source>
        <dbReference type="ARBA" id="ARBA00022833"/>
    </source>
</evidence>
<dbReference type="Pfam" id="PF01475">
    <property type="entry name" value="FUR"/>
    <property type="match status" value="1"/>
</dbReference>
<comment type="similarity">
    <text evidence="2">Belongs to the Fur family.</text>
</comment>
<evidence type="ECO:0000256" key="2">
    <source>
        <dbReference type="ARBA" id="ARBA00007957"/>
    </source>
</evidence>
<dbReference type="FunFam" id="1.10.10.10:FF:000007">
    <property type="entry name" value="Ferric uptake regulation protein"/>
    <property type="match status" value="1"/>
</dbReference>
<dbReference type="InterPro" id="IPR002481">
    <property type="entry name" value="FUR"/>
</dbReference>
<name>A0A1G8G4D0_9PROT</name>
<keyword evidence="5" id="KW-0678">Repressor</keyword>
<comment type="cofactor">
    <cofactor evidence="11">
        <name>Mn(2+)</name>
        <dbReference type="ChEBI" id="CHEBI:29035"/>
    </cofactor>
    <cofactor evidence="11">
        <name>Fe(2+)</name>
        <dbReference type="ChEBI" id="CHEBI:29033"/>
    </cofactor>
    <text evidence="11">Binds 1 Mn(2+) or Fe(2+) ion per subunit.</text>
</comment>
<dbReference type="AlphaFoldDB" id="A0A1G8G4D0"/>
<dbReference type="GO" id="GO:0045892">
    <property type="term" value="P:negative regulation of DNA-templated transcription"/>
    <property type="evidence" value="ECO:0007669"/>
    <property type="project" value="TreeGrafter"/>
</dbReference>
<accession>A0A1G8G4D0</accession>
<keyword evidence="13" id="KW-1185">Reference proteome</keyword>
<evidence type="ECO:0000256" key="11">
    <source>
        <dbReference type="PIRSR" id="PIRSR602481-2"/>
    </source>
</evidence>
<evidence type="ECO:0000256" key="4">
    <source>
        <dbReference type="ARBA" id="ARBA00022490"/>
    </source>
</evidence>
<keyword evidence="4" id="KW-0963">Cytoplasm</keyword>
<dbReference type="GO" id="GO:0000976">
    <property type="term" value="F:transcription cis-regulatory region binding"/>
    <property type="evidence" value="ECO:0007669"/>
    <property type="project" value="TreeGrafter"/>
</dbReference>
<evidence type="ECO:0000313" key="13">
    <source>
        <dbReference type="Proteomes" id="UP000217076"/>
    </source>
</evidence>
<organism evidence="12 13">
    <name type="scientific">Roseospirillum parvum</name>
    <dbReference type="NCBI Taxonomy" id="83401"/>
    <lineage>
        <taxon>Bacteria</taxon>
        <taxon>Pseudomonadati</taxon>
        <taxon>Pseudomonadota</taxon>
        <taxon>Alphaproteobacteria</taxon>
        <taxon>Rhodospirillales</taxon>
        <taxon>Rhodospirillaceae</taxon>
        <taxon>Roseospirillum</taxon>
    </lineage>
</organism>
<dbReference type="InterPro" id="IPR036388">
    <property type="entry name" value="WH-like_DNA-bd_sf"/>
</dbReference>
<keyword evidence="11" id="KW-0408">Iron</keyword>
<evidence type="ECO:0000256" key="5">
    <source>
        <dbReference type="ARBA" id="ARBA00022491"/>
    </source>
</evidence>
<evidence type="ECO:0000256" key="6">
    <source>
        <dbReference type="ARBA" id="ARBA00022723"/>
    </source>
</evidence>
<evidence type="ECO:0000256" key="9">
    <source>
        <dbReference type="ARBA" id="ARBA00023125"/>
    </source>
</evidence>
<proteinExistence type="inferred from homology"/>
<comment type="subcellular location">
    <subcellularLocation>
        <location evidence="1">Cytoplasm</location>
    </subcellularLocation>
</comment>
<dbReference type="SUPFAM" id="SSF46785">
    <property type="entry name" value="Winged helix' DNA-binding domain"/>
    <property type="match status" value="1"/>
</dbReference>
<keyword evidence="9" id="KW-0238">DNA-binding</keyword>
<evidence type="ECO:0000256" key="3">
    <source>
        <dbReference type="ARBA" id="ARBA00020910"/>
    </source>
</evidence>
<reference evidence="13" key="1">
    <citation type="submission" date="2016-10" db="EMBL/GenBank/DDBJ databases">
        <authorList>
            <person name="Varghese N."/>
            <person name="Submissions S."/>
        </authorList>
    </citation>
    <scope>NUCLEOTIDE SEQUENCE [LARGE SCALE GENOMIC DNA]</scope>
    <source>
        <strain evidence="13">930I</strain>
    </source>
</reference>
<dbReference type="Gene3D" id="1.10.10.10">
    <property type="entry name" value="Winged helix-like DNA-binding domain superfamily/Winged helix DNA-binding domain"/>
    <property type="match status" value="1"/>
</dbReference>
<keyword evidence="6 11" id="KW-0479">Metal-binding</keyword>
<sequence>MRTQSSSLATAAGAAGLQDTALHKAPQDTSQETYQEADLAAEFGLAALLRRHGLRPTRQRIALANLLFQPGGRHLSAEVLHDDAKQAGIQVSQATIYNTLNQFTEAGLLREVVVDPTRAYFDTTTTPHHHYFFEDSGHLEDVPDGLIPHIPTPPAPEGCKVTQVEVVVRVRRVEER</sequence>
<protein>
    <recommendedName>
        <fullName evidence="3">Ferric uptake regulation protein</fullName>
    </recommendedName>
</protein>
<dbReference type="CDD" id="cd07153">
    <property type="entry name" value="Fur_like"/>
    <property type="match status" value="1"/>
</dbReference>
<gene>
    <name evidence="12" type="ORF">SAMN05421742_1196</name>
</gene>
<dbReference type="InterPro" id="IPR036390">
    <property type="entry name" value="WH_DNA-bd_sf"/>
</dbReference>
<keyword evidence="8" id="KW-0805">Transcription regulation</keyword>
<dbReference type="PANTHER" id="PTHR33202:SF7">
    <property type="entry name" value="FERRIC UPTAKE REGULATION PROTEIN"/>
    <property type="match status" value="1"/>
</dbReference>
<dbReference type="EMBL" id="FNCV01000019">
    <property type="protein sequence ID" value="SDH89254.1"/>
    <property type="molecule type" value="Genomic_DNA"/>
</dbReference>
<evidence type="ECO:0000256" key="10">
    <source>
        <dbReference type="ARBA" id="ARBA00023163"/>
    </source>
</evidence>
<feature type="binding site" evidence="11">
    <location>
        <position position="128"/>
    </location>
    <ligand>
        <name>Fe cation</name>
        <dbReference type="ChEBI" id="CHEBI:24875"/>
    </ligand>
</feature>
<evidence type="ECO:0000256" key="1">
    <source>
        <dbReference type="ARBA" id="ARBA00004496"/>
    </source>
</evidence>
<dbReference type="GO" id="GO:1900376">
    <property type="term" value="P:regulation of secondary metabolite biosynthetic process"/>
    <property type="evidence" value="ECO:0007669"/>
    <property type="project" value="TreeGrafter"/>
</dbReference>
<keyword evidence="7" id="KW-0862">Zinc</keyword>
<dbReference type="PANTHER" id="PTHR33202">
    <property type="entry name" value="ZINC UPTAKE REGULATION PROTEIN"/>
    <property type="match status" value="1"/>
</dbReference>
<dbReference type="Proteomes" id="UP000217076">
    <property type="component" value="Unassembled WGS sequence"/>
</dbReference>
<dbReference type="NCBIfam" id="NF045678">
    <property type="entry name" value="TransRegIrrA"/>
    <property type="match status" value="1"/>
</dbReference>